<feature type="transmembrane region" description="Helical" evidence="6">
    <location>
        <begin position="481"/>
        <end position="501"/>
    </location>
</feature>
<comment type="caution">
    <text evidence="8">The sequence shown here is derived from an EMBL/GenBank/DDBJ whole genome shotgun (WGS) entry which is preliminary data.</text>
</comment>
<comment type="function">
    <text evidence="6">Probably involved in transport through the plasma membrane.</text>
</comment>
<dbReference type="OrthoDB" id="420519at2759"/>
<dbReference type="PANTHER" id="PTHR12385:SF88">
    <property type="entry name" value="CHOLINE TRANSPORTER-LIKE PROTEIN CTL1"/>
    <property type="match status" value="1"/>
</dbReference>
<dbReference type="Proteomes" id="UP000799772">
    <property type="component" value="Unassembled WGS sequence"/>
</dbReference>
<evidence type="ECO:0000313" key="8">
    <source>
        <dbReference type="EMBL" id="KAF2092885.1"/>
    </source>
</evidence>
<feature type="region of interest" description="Disordered" evidence="7">
    <location>
        <begin position="18"/>
        <end position="79"/>
    </location>
</feature>
<dbReference type="GO" id="GO:0022857">
    <property type="term" value="F:transmembrane transporter activity"/>
    <property type="evidence" value="ECO:0007669"/>
    <property type="project" value="UniProtKB-UniRule"/>
</dbReference>
<feature type="transmembrane region" description="Helical" evidence="6">
    <location>
        <begin position="287"/>
        <end position="309"/>
    </location>
</feature>
<evidence type="ECO:0000256" key="7">
    <source>
        <dbReference type="SAM" id="MobiDB-lite"/>
    </source>
</evidence>
<accession>A0A9P4I0U0</accession>
<feature type="transmembrane region" description="Helical" evidence="6">
    <location>
        <begin position="396"/>
        <end position="414"/>
    </location>
</feature>
<name>A0A9P4I0U0_9PEZI</name>
<protein>
    <recommendedName>
        <fullName evidence="6">Protein PNS1</fullName>
    </recommendedName>
</protein>
<feature type="compositionally biased region" description="Acidic residues" evidence="7">
    <location>
        <begin position="215"/>
        <end position="226"/>
    </location>
</feature>
<feature type="compositionally biased region" description="Basic and acidic residues" evidence="7">
    <location>
        <begin position="141"/>
        <end position="150"/>
    </location>
</feature>
<feature type="transmembrane region" description="Helical" evidence="6">
    <location>
        <begin position="329"/>
        <end position="352"/>
    </location>
</feature>
<sequence length="759" mass="83497">MFSEYASKFLAQSGSTLSMGFADRNPLSRNPQNRQQRPTAGTSRYQTSRSYLQRPGMQNPYQQGGSQLGRFGFGSRTSAAPAPLFHSTLDDFREEDDVEEHERDVAEYYALQRSRRQVGASQLTESSEGDDDAGRSSPTHDSPEAEEYRRGRGIRSSWRGESTNQNLKPPTVGMVKESPSREREGSDSSKGKGKLVEVELASRASEESMEKVDVSEDLDAQEDDDPPAYQQFRKPPSTSIPAQHTWMPRETDEETAFANPRPPSPDRESVPGIVPGDQSRTPRHDIFWSHLFFLLLAALFGSFLLSFLHNSEPDKKHPLGDSIYSTLRASFHLLGVDTLVTIIVAVLWLAVLRSALRPLVYLILVAVPIILMSFAIYPFVASFKGYWVGTSIQDRLMRFTSFIPAAMAVFWIIMNIRSRHAISRAVDILDFSARILESSPSLVLVGFGTLVLNVFWLWTWILMFRRLFLGGHYSSRGGSMLFIVDLGTWWLGAFFIVMYLWTQAIIAGVQRATTAATVSQWYFHRNAVPAPTSRAVVQESFKHATSTLFGTVCASTLCQLAVRLPLLLLPRRFVGIVSICMYNIFPTPIASLTNPLTLTYAAIHSQPLAQAARGLSSLSFVSAMSPTTTLTPASASDRSAPLLPYRLAKLLLHATRYVTSLALGIAGWVSTSHSLKLAGNAGIKGSLYAYIVGIVAGFIGWSILGATEAVMGGIVDAVAVCWGTECAARDGKQGRGGDARAGYCWEAAELFGEGTSVRR</sequence>
<feature type="transmembrane region" description="Helical" evidence="6">
    <location>
        <begin position="442"/>
        <end position="461"/>
    </location>
</feature>
<feature type="compositionally biased region" description="Polar residues" evidence="7">
    <location>
        <begin position="27"/>
        <end position="51"/>
    </location>
</feature>
<feature type="transmembrane region" description="Helical" evidence="6">
    <location>
        <begin position="687"/>
        <end position="704"/>
    </location>
</feature>
<keyword evidence="5 6" id="KW-0472">Membrane</keyword>
<reference evidence="8" key="1">
    <citation type="journal article" date="2020" name="Stud. Mycol.">
        <title>101 Dothideomycetes genomes: a test case for predicting lifestyles and emergence of pathogens.</title>
        <authorList>
            <person name="Haridas S."/>
            <person name="Albert R."/>
            <person name="Binder M."/>
            <person name="Bloem J."/>
            <person name="Labutti K."/>
            <person name="Salamov A."/>
            <person name="Andreopoulos B."/>
            <person name="Baker S."/>
            <person name="Barry K."/>
            <person name="Bills G."/>
            <person name="Bluhm B."/>
            <person name="Cannon C."/>
            <person name="Castanera R."/>
            <person name="Culley D."/>
            <person name="Daum C."/>
            <person name="Ezra D."/>
            <person name="Gonzalez J."/>
            <person name="Henrissat B."/>
            <person name="Kuo A."/>
            <person name="Liang C."/>
            <person name="Lipzen A."/>
            <person name="Lutzoni F."/>
            <person name="Magnuson J."/>
            <person name="Mondo S."/>
            <person name="Nolan M."/>
            <person name="Ohm R."/>
            <person name="Pangilinan J."/>
            <person name="Park H.-J."/>
            <person name="Ramirez L."/>
            <person name="Alfaro M."/>
            <person name="Sun H."/>
            <person name="Tritt A."/>
            <person name="Yoshinaga Y."/>
            <person name="Zwiers L.-H."/>
            <person name="Turgeon B."/>
            <person name="Goodwin S."/>
            <person name="Spatafora J."/>
            <person name="Crous P."/>
            <person name="Grigoriev I."/>
        </authorList>
    </citation>
    <scope>NUCLEOTIDE SEQUENCE</scope>
    <source>
        <strain evidence="8">CBS 133067</strain>
    </source>
</reference>
<evidence type="ECO:0000256" key="1">
    <source>
        <dbReference type="ARBA" id="ARBA00004141"/>
    </source>
</evidence>
<dbReference type="InterPro" id="IPR007603">
    <property type="entry name" value="Choline_transptr-like"/>
</dbReference>
<dbReference type="GO" id="GO:0005886">
    <property type="term" value="C:plasma membrane"/>
    <property type="evidence" value="ECO:0007669"/>
    <property type="project" value="UniProtKB-SubCell"/>
</dbReference>
<evidence type="ECO:0000256" key="2">
    <source>
        <dbReference type="ARBA" id="ARBA00007168"/>
    </source>
</evidence>
<feature type="compositionally biased region" description="Basic and acidic residues" evidence="7">
    <location>
        <begin position="178"/>
        <end position="197"/>
    </location>
</feature>
<feature type="compositionally biased region" description="Basic and acidic residues" evidence="7">
    <location>
        <begin position="204"/>
        <end position="214"/>
    </location>
</feature>
<comment type="subcellular location">
    <subcellularLocation>
        <location evidence="6">Cell membrane</location>
        <topology evidence="6">Multi-pass membrane protein</topology>
    </subcellularLocation>
    <subcellularLocation>
        <location evidence="1">Membrane</location>
        <topology evidence="1">Multi-pass membrane protein</topology>
    </subcellularLocation>
</comment>
<feature type="transmembrane region" description="Helical" evidence="6">
    <location>
        <begin position="654"/>
        <end position="675"/>
    </location>
</feature>
<evidence type="ECO:0000256" key="4">
    <source>
        <dbReference type="ARBA" id="ARBA00022989"/>
    </source>
</evidence>
<dbReference type="PANTHER" id="PTHR12385">
    <property type="entry name" value="CHOLINE TRANSPORTER-LIKE (SLC FAMILY 44)"/>
    <property type="match status" value="1"/>
</dbReference>
<proteinExistence type="inferred from homology"/>
<keyword evidence="9" id="KW-1185">Reference proteome</keyword>
<organism evidence="8 9">
    <name type="scientific">Rhizodiscina lignyota</name>
    <dbReference type="NCBI Taxonomy" id="1504668"/>
    <lineage>
        <taxon>Eukaryota</taxon>
        <taxon>Fungi</taxon>
        <taxon>Dikarya</taxon>
        <taxon>Ascomycota</taxon>
        <taxon>Pezizomycotina</taxon>
        <taxon>Dothideomycetes</taxon>
        <taxon>Pleosporomycetidae</taxon>
        <taxon>Aulographales</taxon>
        <taxon>Rhizodiscinaceae</taxon>
        <taxon>Rhizodiscina</taxon>
    </lineage>
</organism>
<evidence type="ECO:0000256" key="5">
    <source>
        <dbReference type="ARBA" id="ARBA00023136"/>
    </source>
</evidence>
<comment type="similarity">
    <text evidence="2 6">Belongs to the CTL (choline transporter-like) family.</text>
</comment>
<dbReference type="EMBL" id="ML978141">
    <property type="protein sequence ID" value="KAF2092885.1"/>
    <property type="molecule type" value="Genomic_DNA"/>
</dbReference>
<gene>
    <name evidence="8" type="ORF">NA57DRAFT_61989</name>
</gene>
<evidence type="ECO:0000256" key="6">
    <source>
        <dbReference type="RuleBase" id="RU368066"/>
    </source>
</evidence>
<keyword evidence="4 6" id="KW-1133">Transmembrane helix</keyword>
<keyword evidence="3 6" id="KW-0812">Transmembrane</keyword>
<dbReference type="AlphaFoldDB" id="A0A9P4I0U0"/>
<evidence type="ECO:0000313" key="9">
    <source>
        <dbReference type="Proteomes" id="UP000799772"/>
    </source>
</evidence>
<dbReference type="Pfam" id="PF04515">
    <property type="entry name" value="Choline_transpo"/>
    <property type="match status" value="1"/>
</dbReference>
<feature type="transmembrane region" description="Helical" evidence="6">
    <location>
        <begin position="359"/>
        <end position="380"/>
    </location>
</feature>
<feature type="region of interest" description="Disordered" evidence="7">
    <location>
        <begin position="108"/>
        <end position="276"/>
    </location>
</feature>
<evidence type="ECO:0000256" key="3">
    <source>
        <dbReference type="ARBA" id="ARBA00022692"/>
    </source>
</evidence>